<dbReference type="STRING" id="1612624.ADU59_16240"/>
<keyword evidence="3" id="KW-0238">DNA-binding</keyword>
<dbReference type="InterPro" id="IPR014036">
    <property type="entry name" value="DeoR-like_C"/>
</dbReference>
<dbReference type="Pfam" id="PF08220">
    <property type="entry name" value="HTH_DeoR"/>
    <property type="match status" value="1"/>
</dbReference>
<dbReference type="Proteomes" id="UP000093111">
    <property type="component" value="Unassembled WGS sequence"/>
</dbReference>
<dbReference type="EMBL" id="LGLV01000010">
    <property type="protein sequence ID" value="OBZ94244.1"/>
    <property type="molecule type" value="Genomic_DNA"/>
</dbReference>
<dbReference type="Pfam" id="PF00455">
    <property type="entry name" value="DeoRC"/>
    <property type="match status" value="1"/>
</dbReference>
<evidence type="ECO:0000256" key="2">
    <source>
        <dbReference type="ARBA" id="ARBA00023015"/>
    </source>
</evidence>
<organism evidence="6 7">
    <name type="scientific">Pararhizobium polonicum</name>
    <dbReference type="NCBI Taxonomy" id="1612624"/>
    <lineage>
        <taxon>Bacteria</taxon>
        <taxon>Pseudomonadati</taxon>
        <taxon>Pseudomonadota</taxon>
        <taxon>Alphaproteobacteria</taxon>
        <taxon>Hyphomicrobiales</taxon>
        <taxon>Rhizobiaceae</taxon>
        <taxon>Rhizobium/Agrobacterium group</taxon>
        <taxon>Pararhizobium</taxon>
    </lineage>
</organism>
<dbReference type="InterPro" id="IPR036388">
    <property type="entry name" value="WH-like_DNA-bd_sf"/>
</dbReference>
<reference evidence="6 7" key="1">
    <citation type="journal article" date="2016" name="Syst. Appl. Microbiol.">
        <title>Pararhizobium polonicum sp. nov. isolated from tumors on stone fruit rootstocks.</title>
        <authorList>
            <person name="Pulawska J."/>
            <person name="Kuzmanovic N."/>
            <person name="Willems A."/>
            <person name="Pothier J.F."/>
        </authorList>
    </citation>
    <scope>NUCLEOTIDE SEQUENCE [LARGE SCALE GENOMIC DNA]</scope>
    <source>
        <strain evidence="6 7">F5.1</strain>
    </source>
</reference>
<dbReference type="SMART" id="SM00420">
    <property type="entry name" value="HTH_DEOR"/>
    <property type="match status" value="1"/>
</dbReference>
<dbReference type="OrthoDB" id="9797223at2"/>
<evidence type="ECO:0000313" key="7">
    <source>
        <dbReference type="Proteomes" id="UP000093111"/>
    </source>
</evidence>
<dbReference type="GO" id="GO:0003700">
    <property type="term" value="F:DNA-binding transcription factor activity"/>
    <property type="evidence" value="ECO:0007669"/>
    <property type="project" value="InterPro"/>
</dbReference>
<dbReference type="SUPFAM" id="SSF46785">
    <property type="entry name" value="Winged helix' DNA-binding domain"/>
    <property type="match status" value="1"/>
</dbReference>
<name>A0A1C7P3I6_9HYPH</name>
<sequence length="260" mass="27237">MQADLLLRQRQSLIQDRLRLSGRVLAIDLAQEFNVSEDTIRRDLRELAAAGLCERVYGGALPVAPGGTTLVERVGQASERKAALAAAAIAFIKPGMTVFFDVASTNLAIAQALPAGLELTAVTNTPLIAAVLMDKPDVDLILIGGKIDRQIGAAIGAKAQRDVEVLRPDLCILGACGVDIGAGLTAFDYEDAAFKRLVARNSAAVLAAATNDKLGTSAPHRVIAVRECTTLVVEHDAPDDAAQLYGGAGISVVHAREVKP</sequence>
<dbReference type="PRINTS" id="PR00037">
    <property type="entry name" value="HTHLACR"/>
</dbReference>
<dbReference type="SUPFAM" id="SSF100950">
    <property type="entry name" value="NagB/RpiA/CoA transferase-like"/>
    <property type="match status" value="1"/>
</dbReference>
<dbReference type="PROSITE" id="PS51000">
    <property type="entry name" value="HTH_DEOR_2"/>
    <property type="match status" value="1"/>
</dbReference>
<keyword evidence="1" id="KW-0678">Repressor</keyword>
<dbReference type="RefSeq" id="WP_068955201.1">
    <property type="nucleotide sequence ID" value="NZ_LGLV01000010.1"/>
</dbReference>
<comment type="caution">
    <text evidence="6">The sequence shown here is derived from an EMBL/GenBank/DDBJ whole genome shotgun (WGS) entry which is preliminary data.</text>
</comment>
<evidence type="ECO:0000313" key="6">
    <source>
        <dbReference type="EMBL" id="OBZ94244.1"/>
    </source>
</evidence>
<evidence type="ECO:0000259" key="5">
    <source>
        <dbReference type="PROSITE" id="PS51000"/>
    </source>
</evidence>
<keyword evidence="7" id="KW-1185">Reference proteome</keyword>
<dbReference type="GO" id="GO:0003677">
    <property type="term" value="F:DNA binding"/>
    <property type="evidence" value="ECO:0007669"/>
    <property type="project" value="UniProtKB-KW"/>
</dbReference>
<gene>
    <name evidence="6" type="ORF">ADU59_16240</name>
</gene>
<evidence type="ECO:0000256" key="3">
    <source>
        <dbReference type="ARBA" id="ARBA00023125"/>
    </source>
</evidence>
<dbReference type="AlphaFoldDB" id="A0A1C7P3I6"/>
<proteinExistence type="predicted"/>
<dbReference type="InterPro" id="IPR036390">
    <property type="entry name" value="WH_DNA-bd_sf"/>
</dbReference>
<dbReference type="PANTHER" id="PTHR30363:SF4">
    <property type="entry name" value="GLYCEROL-3-PHOSPHATE REGULON REPRESSOR"/>
    <property type="match status" value="1"/>
</dbReference>
<dbReference type="PROSITE" id="PS00894">
    <property type="entry name" value="HTH_DEOR_1"/>
    <property type="match status" value="1"/>
</dbReference>
<dbReference type="PATRIC" id="fig|1612624.7.peg.5176"/>
<feature type="domain" description="HTH deoR-type" evidence="5">
    <location>
        <begin position="7"/>
        <end position="62"/>
    </location>
</feature>
<dbReference type="InterPro" id="IPR001034">
    <property type="entry name" value="DeoR_HTH"/>
</dbReference>
<accession>A0A1C7P3I6</accession>
<dbReference type="SMART" id="SM01134">
    <property type="entry name" value="DeoRC"/>
    <property type="match status" value="1"/>
</dbReference>
<evidence type="ECO:0000256" key="1">
    <source>
        <dbReference type="ARBA" id="ARBA00022491"/>
    </source>
</evidence>
<evidence type="ECO:0000256" key="4">
    <source>
        <dbReference type="ARBA" id="ARBA00023163"/>
    </source>
</evidence>
<dbReference type="InterPro" id="IPR018356">
    <property type="entry name" value="Tscrpt_reg_HTH_DeoR_CS"/>
</dbReference>
<keyword evidence="2" id="KW-0805">Transcription regulation</keyword>
<dbReference type="InterPro" id="IPR050313">
    <property type="entry name" value="Carb_Metab_HTH_regulators"/>
</dbReference>
<keyword evidence="4" id="KW-0804">Transcription</keyword>
<dbReference type="Gene3D" id="1.10.10.10">
    <property type="entry name" value="Winged helix-like DNA-binding domain superfamily/Winged helix DNA-binding domain"/>
    <property type="match status" value="1"/>
</dbReference>
<dbReference type="InterPro" id="IPR037171">
    <property type="entry name" value="NagB/RpiA_transferase-like"/>
</dbReference>
<protein>
    <submittedName>
        <fullName evidence="6">DeoR family transcriptional regulator</fullName>
    </submittedName>
</protein>
<dbReference type="PANTHER" id="PTHR30363">
    <property type="entry name" value="HTH-TYPE TRANSCRIPTIONAL REGULATOR SRLR-RELATED"/>
    <property type="match status" value="1"/>
</dbReference>